<accession>A0A1M5NHN8</accession>
<evidence type="ECO:0000313" key="2">
    <source>
        <dbReference type="Proteomes" id="UP000184532"/>
    </source>
</evidence>
<gene>
    <name evidence="1" type="ORF">SAMN04488116_2800</name>
</gene>
<keyword evidence="2" id="KW-1185">Reference proteome</keyword>
<proteinExistence type="predicted"/>
<dbReference type="Proteomes" id="UP000184532">
    <property type="component" value="Unassembled WGS sequence"/>
</dbReference>
<reference evidence="2" key="1">
    <citation type="submission" date="2016-11" db="EMBL/GenBank/DDBJ databases">
        <authorList>
            <person name="Varghese N."/>
            <person name="Submissions S."/>
        </authorList>
    </citation>
    <scope>NUCLEOTIDE SEQUENCE [LARGE SCALE GENOMIC DNA]</scope>
    <source>
        <strain evidence="2">DSM 22638</strain>
    </source>
</reference>
<name>A0A1M5NHN8_9FLAO</name>
<dbReference type="EMBL" id="FQWL01000005">
    <property type="protein sequence ID" value="SHG88977.1"/>
    <property type="molecule type" value="Genomic_DNA"/>
</dbReference>
<organism evidence="1 2">
    <name type="scientific">Flagellimonas flava</name>
    <dbReference type="NCBI Taxonomy" id="570519"/>
    <lineage>
        <taxon>Bacteria</taxon>
        <taxon>Pseudomonadati</taxon>
        <taxon>Bacteroidota</taxon>
        <taxon>Flavobacteriia</taxon>
        <taxon>Flavobacteriales</taxon>
        <taxon>Flavobacteriaceae</taxon>
        <taxon>Flagellimonas</taxon>
    </lineage>
</organism>
<protein>
    <recommendedName>
        <fullName evidence="3">Lipocalin-like domain-containing protein</fullName>
    </recommendedName>
</protein>
<dbReference type="AlphaFoldDB" id="A0A1M5NHN8"/>
<evidence type="ECO:0000313" key="1">
    <source>
        <dbReference type="EMBL" id="SHG88977.1"/>
    </source>
</evidence>
<dbReference type="STRING" id="570519.SAMN04488116_2800"/>
<sequence length="123" mass="13955">MKKLFSLLAIASIIAISNCTSIPENNDPILGIWVRDDISSETDKAEGTTREEWIFNDVYLGRYQSYSNSSLTYYTDFKWSEENGVYTIIYSDELITDVTVSLEETSEPEVLSLENGSVFATRE</sequence>
<dbReference type="RefSeq" id="WP_073180724.1">
    <property type="nucleotide sequence ID" value="NZ_FQWL01000005.1"/>
</dbReference>
<evidence type="ECO:0008006" key="3">
    <source>
        <dbReference type="Google" id="ProtNLM"/>
    </source>
</evidence>